<dbReference type="GO" id="GO:0015421">
    <property type="term" value="F:ABC-type oligopeptide transporter activity"/>
    <property type="evidence" value="ECO:0007669"/>
    <property type="project" value="TreeGrafter"/>
</dbReference>
<evidence type="ECO:0000256" key="4">
    <source>
        <dbReference type="ARBA" id="ARBA00022741"/>
    </source>
</evidence>
<dbReference type="EMBL" id="HG793133">
    <property type="protein sequence ID" value="CDK30153.1"/>
    <property type="molecule type" value="Genomic_DNA"/>
</dbReference>
<evidence type="ECO:0000256" key="6">
    <source>
        <dbReference type="ARBA" id="ARBA00022989"/>
    </source>
</evidence>
<dbReference type="InterPro" id="IPR036640">
    <property type="entry name" value="ABC1_TM_sf"/>
</dbReference>
<dbReference type="SUPFAM" id="SSF90123">
    <property type="entry name" value="ABC transporter transmembrane region"/>
    <property type="match status" value="1"/>
</dbReference>
<dbReference type="Pfam" id="PF00005">
    <property type="entry name" value="ABC_tran"/>
    <property type="match status" value="1"/>
</dbReference>
<keyword evidence="6 8" id="KW-1133">Transmembrane helix</keyword>
<evidence type="ECO:0000259" key="10">
    <source>
        <dbReference type="PROSITE" id="PS50929"/>
    </source>
</evidence>
<feature type="domain" description="ABC transporter" evidence="9">
    <location>
        <begin position="348"/>
        <end position="582"/>
    </location>
</feature>
<dbReference type="PANTHER" id="PTHR43394">
    <property type="entry name" value="ATP-DEPENDENT PERMEASE MDL1, MITOCHONDRIAL"/>
    <property type="match status" value="1"/>
</dbReference>
<dbReference type="InterPro" id="IPR027417">
    <property type="entry name" value="P-loop_NTPase"/>
</dbReference>
<evidence type="ECO:0000256" key="3">
    <source>
        <dbReference type="ARBA" id="ARBA00022692"/>
    </source>
</evidence>
<keyword evidence="12" id="KW-1185">Reference proteome</keyword>
<evidence type="ECO:0000313" key="12">
    <source>
        <dbReference type="Proteomes" id="UP000018769"/>
    </source>
</evidence>
<protein>
    <submittedName>
        <fullName evidence="11">ABC-type multidrug transport system ATPase and permease component</fullName>
    </submittedName>
</protein>
<dbReference type="Gene3D" id="3.40.50.300">
    <property type="entry name" value="P-loop containing nucleotide triphosphate hydrolases"/>
    <property type="match status" value="1"/>
</dbReference>
<dbReference type="HOGENOM" id="CLU_000604_84_3_7"/>
<evidence type="ECO:0000259" key="9">
    <source>
        <dbReference type="PROSITE" id="PS50893"/>
    </source>
</evidence>
<keyword evidence="3 8" id="KW-0812">Transmembrane</keyword>
<dbReference type="InterPro" id="IPR003439">
    <property type="entry name" value="ABC_transporter-like_ATP-bd"/>
</dbReference>
<proteinExistence type="predicted"/>
<dbReference type="SUPFAM" id="SSF52540">
    <property type="entry name" value="P-loop containing nucleoside triphosphate hydrolases"/>
    <property type="match status" value="1"/>
</dbReference>
<keyword evidence="5" id="KW-0067">ATP-binding</keyword>
<dbReference type="Pfam" id="PF00664">
    <property type="entry name" value="ABC_membrane"/>
    <property type="match status" value="1"/>
</dbReference>
<dbReference type="eggNOG" id="COG1132">
    <property type="taxonomic scope" value="Bacteria"/>
</dbReference>
<dbReference type="GO" id="GO:0005524">
    <property type="term" value="F:ATP binding"/>
    <property type="evidence" value="ECO:0007669"/>
    <property type="project" value="UniProtKB-KW"/>
</dbReference>
<keyword evidence="7 8" id="KW-0472">Membrane</keyword>
<dbReference type="FunFam" id="3.40.50.300:FF:000287">
    <property type="entry name" value="Multidrug ABC transporter ATP-binding protein"/>
    <property type="match status" value="1"/>
</dbReference>
<evidence type="ECO:0000256" key="1">
    <source>
        <dbReference type="ARBA" id="ARBA00004651"/>
    </source>
</evidence>
<name>V6DGU7_9BACT</name>
<reference evidence="11 12" key="1">
    <citation type="journal article" date="2015" name="Biol. Direct">
        <title>Babela massiliensis, a representative of a widespread bacterial phylum with unusual adaptations to parasitism in amoebae.</title>
        <authorList>
            <person name="Pagnier I."/>
            <person name="Yutin N."/>
            <person name="Croce O."/>
            <person name="Makarova K.S."/>
            <person name="Wolf Y.I."/>
            <person name="Benamar S."/>
            <person name="Raoult D."/>
            <person name="Koonin E.V."/>
            <person name="La Scola B."/>
        </authorList>
    </citation>
    <scope>NUCLEOTIDE SEQUENCE [LARGE SCALE GENOMIC DNA]</scope>
    <source>
        <strain evidence="12">BABL1</strain>
    </source>
</reference>
<sequence>MNTLRRIINYAQINKFTLFIASIFSAINKIIDVFPDLLIGMAVDIVVNQEASFLSNFGILNPRSQIITLGIITAITYILESLTELVHSFLWRKIAQDIQHNIRVNTYNHLQSLEIGYFEDKSVGNLLNILVDDINLLEQFFNDGANDIIKLLVSTLTVSAIFFYISPTISLFAFSSMPIILFITSYFQNQLKKAYFKARQAAGKISSLITHNILGLVTIKAYTAEEFESKNIEQASDSYRNANKISIIFNSIFSPIIRIAIMGSYIVTLVLGGLYVLDGTLAVGSYSILVFLTQRLLWPFADLAWLVDLYERAMTSGRRILDIAEVPVEITDLTVNQELVPTNIKGHIIFDSLSFTYPNGKEIFKDLYIEILPGQTIAFVGSTGSGKSTIVKLLLRFYDISQGKILIDGTDINSVTKKSLRETISLVSQELFLVPGTIYDNIAYGQTNATLERVVKAAKMAQAYNFIMALPEQFNTIVSQSGLQLSGGQKQRLSIARAILKNAPIFVFDEATSALDNETERAIQISLEAIEEDHTTIIIAHRLSTIRNADKIFVLDNGTIIETGKHDELIERNGIYARLWKLQTGETF</sequence>
<dbReference type="Gene3D" id="1.20.1560.10">
    <property type="entry name" value="ABC transporter type 1, transmembrane domain"/>
    <property type="match status" value="1"/>
</dbReference>
<dbReference type="RefSeq" id="WP_023790949.1">
    <property type="nucleotide sequence ID" value="NC_023003.1"/>
</dbReference>
<dbReference type="InterPro" id="IPR017871">
    <property type="entry name" value="ABC_transporter-like_CS"/>
</dbReference>
<keyword evidence="4" id="KW-0547">Nucleotide-binding</keyword>
<keyword evidence="2" id="KW-0813">Transport</keyword>
<dbReference type="OrthoDB" id="9806127at2"/>
<dbReference type="AlphaFoldDB" id="V6DGU7"/>
<dbReference type="PROSITE" id="PS50893">
    <property type="entry name" value="ABC_TRANSPORTER_2"/>
    <property type="match status" value="1"/>
</dbReference>
<evidence type="ECO:0000256" key="5">
    <source>
        <dbReference type="ARBA" id="ARBA00022840"/>
    </source>
</evidence>
<evidence type="ECO:0000256" key="7">
    <source>
        <dbReference type="ARBA" id="ARBA00023136"/>
    </source>
</evidence>
<evidence type="ECO:0000313" key="11">
    <source>
        <dbReference type="EMBL" id="CDK30153.1"/>
    </source>
</evidence>
<dbReference type="KEGG" id="dpb:BABL1_gene_847"/>
<dbReference type="PROSITE" id="PS00211">
    <property type="entry name" value="ABC_TRANSPORTER_1"/>
    <property type="match status" value="1"/>
</dbReference>
<comment type="subcellular location">
    <subcellularLocation>
        <location evidence="1">Cell membrane</location>
        <topology evidence="1">Multi-pass membrane protein</topology>
    </subcellularLocation>
</comment>
<accession>V6DGU7</accession>
<feature type="transmembrane region" description="Helical" evidence="8">
    <location>
        <begin position="256"/>
        <end position="277"/>
    </location>
</feature>
<dbReference type="PROSITE" id="PS50929">
    <property type="entry name" value="ABC_TM1F"/>
    <property type="match status" value="1"/>
</dbReference>
<dbReference type="GO" id="GO:0005886">
    <property type="term" value="C:plasma membrane"/>
    <property type="evidence" value="ECO:0007669"/>
    <property type="project" value="UniProtKB-SubCell"/>
</dbReference>
<feature type="domain" description="ABC transmembrane type-1" evidence="10">
    <location>
        <begin position="19"/>
        <end position="312"/>
    </location>
</feature>
<evidence type="ECO:0000256" key="8">
    <source>
        <dbReference type="SAM" id="Phobius"/>
    </source>
</evidence>
<dbReference type="PANTHER" id="PTHR43394:SF1">
    <property type="entry name" value="ATP-BINDING CASSETTE SUB-FAMILY B MEMBER 10, MITOCHONDRIAL"/>
    <property type="match status" value="1"/>
</dbReference>
<dbReference type="Proteomes" id="UP000018769">
    <property type="component" value="Chromosome I"/>
</dbReference>
<evidence type="ECO:0000256" key="2">
    <source>
        <dbReference type="ARBA" id="ARBA00022448"/>
    </source>
</evidence>
<gene>
    <name evidence="11" type="ORF">BABL1_gene_847</name>
</gene>
<feature type="transmembrane region" description="Helical" evidence="8">
    <location>
        <begin position="12"/>
        <end position="31"/>
    </location>
</feature>
<dbReference type="SMART" id="SM00382">
    <property type="entry name" value="AAA"/>
    <property type="match status" value="1"/>
</dbReference>
<dbReference type="InterPro" id="IPR039421">
    <property type="entry name" value="Type_1_exporter"/>
</dbReference>
<dbReference type="CDD" id="cd18565">
    <property type="entry name" value="ABC_6TM_exporter_like"/>
    <property type="match status" value="1"/>
</dbReference>
<feature type="transmembrane region" description="Helical" evidence="8">
    <location>
        <begin position="171"/>
        <end position="189"/>
    </location>
</feature>
<dbReference type="STRING" id="673862.BABL1_gene_847"/>
<dbReference type="GO" id="GO:0016887">
    <property type="term" value="F:ATP hydrolysis activity"/>
    <property type="evidence" value="ECO:0007669"/>
    <property type="project" value="InterPro"/>
</dbReference>
<dbReference type="InterPro" id="IPR003593">
    <property type="entry name" value="AAA+_ATPase"/>
</dbReference>
<dbReference type="InterPro" id="IPR011527">
    <property type="entry name" value="ABC1_TM_dom"/>
</dbReference>
<organism evidence="11 12">
    <name type="scientific">Candidatus Babela massiliensis</name>
    <dbReference type="NCBI Taxonomy" id="673862"/>
    <lineage>
        <taxon>Bacteria</taxon>
        <taxon>Candidatus Babelota</taxon>
        <taxon>Candidatus Babeliae</taxon>
        <taxon>Candidatus Babeliales</taxon>
        <taxon>Candidatus Babeliaceae</taxon>
        <taxon>Candidatus Babela</taxon>
    </lineage>
</organism>